<keyword evidence="1" id="KW-0963">Cytoplasm</keyword>
<evidence type="ECO:0000313" key="6">
    <source>
        <dbReference type="EMBL" id="MCB8883505.1"/>
    </source>
</evidence>
<reference evidence="6 7" key="1">
    <citation type="journal article" date="2021" name="Microorganisms">
        <title>Acidisoma silvae sp. nov. and Acidisomacellulosilytica sp. nov., Two Acidophilic Bacteria Isolated from Decaying Wood, Hydrolyzing Cellulose and Producing Poly-3-hydroxybutyrate.</title>
        <authorList>
            <person name="Mieszkin S."/>
            <person name="Pouder E."/>
            <person name="Uroz S."/>
            <person name="Simon-Colin C."/>
            <person name="Alain K."/>
        </authorList>
    </citation>
    <scope>NUCLEOTIDE SEQUENCE [LARGE SCALE GENOMIC DNA]</scope>
    <source>
        <strain evidence="6 7">HW T5.17</strain>
    </source>
</reference>
<proteinExistence type="predicted"/>
<dbReference type="GO" id="GO:0051304">
    <property type="term" value="P:chromosome separation"/>
    <property type="evidence" value="ECO:0007669"/>
    <property type="project" value="InterPro"/>
</dbReference>
<dbReference type="SUPFAM" id="SSF46785">
    <property type="entry name" value="Winged helix' DNA-binding domain"/>
    <property type="match status" value="2"/>
</dbReference>
<keyword evidence="7" id="KW-1185">Reference proteome</keyword>
<dbReference type="EMBL" id="JAESVA010000014">
    <property type="protein sequence ID" value="MCB8883505.1"/>
    <property type="molecule type" value="Genomic_DNA"/>
</dbReference>
<dbReference type="InterPro" id="IPR036388">
    <property type="entry name" value="WH-like_DNA-bd_sf"/>
</dbReference>
<evidence type="ECO:0000256" key="2">
    <source>
        <dbReference type="ARBA" id="ARBA00022618"/>
    </source>
</evidence>
<dbReference type="NCBIfam" id="TIGR00281">
    <property type="entry name" value="SMC-Scp complex subunit ScpB"/>
    <property type="match status" value="1"/>
</dbReference>
<protein>
    <submittedName>
        <fullName evidence="6">SMC-Scp complex subunit ScpB</fullName>
    </submittedName>
</protein>
<name>A0A963Z7G2_9PROT</name>
<evidence type="ECO:0000313" key="7">
    <source>
        <dbReference type="Proteomes" id="UP000721844"/>
    </source>
</evidence>
<organism evidence="6 7">
    <name type="scientific">Acidisoma cellulosilyticum</name>
    <dbReference type="NCBI Taxonomy" id="2802395"/>
    <lineage>
        <taxon>Bacteria</taxon>
        <taxon>Pseudomonadati</taxon>
        <taxon>Pseudomonadota</taxon>
        <taxon>Alphaproteobacteria</taxon>
        <taxon>Acetobacterales</taxon>
        <taxon>Acidocellaceae</taxon>
        <taxon>Acidisoma</taxon>
    </lineage>
</organism>
<dbReference type="RefSeq" id="WP_227310163.1">
    <property type="nucleotide sequence ID" value="NZ_JAESVA010000014.1"/>
</dbReference>
<dbReference type="Pfam" id="PF04079">
    <property type="entry name" value="SMC_ScpB"/>
    <property type="match status" value="1"/>
</dbReference>
<dbReference type="AlphaFoldDB" id="A0A963Z7G2"/>
<dbReference type="InterPro" id="IPR036390">
    <property type="entry name" value="WH_DNA-bd_sf"/>
</dbReference>
<dbReference type="PANTHER" id="PTHR34298">
    <property type="entry name" value="SEGREGATION AND CONDENSATION PROTEIN B"/>
    <property type="match status" value="1"/>
</dbReference>
<sequence length="230" mass="24474">MTVSDDSLRLAEALIFAAATPIGPQALRALLPEDEAVTDVLAALKARYAGRGVELVEVAGGLQFRTAPDLAPRLTRVIEVPRRLPRVAMETLAIIAYRQPVTRGEIEEVRGTALSQNTLDALLEAELIAPRGRKDSPGRPTLWGTTPVFLTKFGLKALSDLPRREDLINDSAIFGGSPTLPSAGIPAAEEEAETEQAEPEAPAAEAMEADEDENPEAILPATEGDLPPQG</sequence>
<dbReference type="PANTHER" id="PTHR34298:SF2">
    <property type="entry name" value="SEGREGATION AND CONDENSATION PROTEIN B"/>
    <property type="match status" value="1"/>
</dbReference>
<evidence type="ECO:0000256" key="4">
    <source>
        <dbReference type="ARBA" id="ARBA00023306"/>
    </source>
</evidence>
<accession>A0A963Z7G2</accession>
<evidence type="ECO:0000256" key="5">
    <source>
        <dbReference type="SAM" id="MobiDB-lite"/>
    </source>
</evidence>
<keyword evidence="2" id="KW-0132">Cell division</keyword>
<keyword evidence="3" id="KW-0159">Chromosome partition</keyword>
<dbReference type="InterPro" id="IPR005234">
    <property type="entry name" value="ScpB_csome_segregation"/>
</dbReference>
<feature type="region of interest" description="Disordered" evidence="5">
    <location>
        <begin position="172"/>
        <end position="230"/>
    </location>
</feature>
<keyword evidence="4" id="KW-0131">Cell cycle</keyword>
<evidence type="ECO:0000256" key="3">
    <source>
        <dbReference type="ARBA" id="ARBA00022829"/>
    </source>
</evidence>
<comment type="caution">
    <text evidence="6">The sequence shown here is derived from an EMBL/GenBank/DDBJ whole genome shotgun (WGS) entry which is preliminary data.</text>
</comment>
<dbReference type="GO" id="GO:0051301">
    <property type="term" value="P:cell division"/>
    <property type="evidence" value="ECO:0007669"/>
    <property type="project" value="UniProtKB-KW"/>
</dbReference>
<feature type="compositionally biased region" description="Acidic residues" evidence="5">
    <location>
        <begin position="188"/>
        <end position="198"/>
    </location>
</feature>
<evidence type="ECO:0000256" key="1">
    <source>
        <dbReference type="ARBA" id="ARBA00022490"/>
    </source>
</evidence>
<gene>
    <name evidence="6" type="primary">scpB</name>
    <name evidence="6" type="ORF">ACELLULO517_24875</name>
</gene>
<dbReference type="Proteomes" id="UP000721844">
    <property type="component" value="Unassembled WGS sequence"/>
</dbReference>
<dbReference type="Gene3D" id="1.10.10.10">
    <property type="entry name" value="Winged helix-like DNA-binding domain superfamily/Winged helix DNA-binding domain"/>
    <property type="match status" value="2"/>
</dbReference>